<organism evidence="4">
    <name type="scientific">Picornavirales sp</name>
    <dbReference type="NCBI Taxonomy" id="1955153"/>
    <lineage>
        <taxon>Viruses</taxon>
        <taxon>Riboviria</taxon>
        <taxon>Orthornavirae</taxon>
        <taxon>Pisuviricota</taxon>
        <taxon>Pisoniviricetes</taxon>
        <taxon>Picornavirales</taxon>
    </lineage>
</organism>
<proteinExistence type="predicted"/>
<evidence type="ECO:0000313" key="4">
    <source>
        <dbReference type="EMBL" id="QDH91159.1"/>
    </source>
</evidence>
<accession>A0A514DC25</accession>
<evidence type="ECO:0000256" key="1">
    <source>
        <dbReference type="ARBA" id="ARBA00004328"/>
    </source>
</evidence>
<dbReference type="GO" id="GO:0044423">
    <property type="term" value="C:virion component"/>
    <property type="evidence" value="ECO:0007669"/>
    <property type="project" value="UniProtKB-KW"/>
</dbReference>
<dbReference type="EMBL" id="MN036047">
    <property type="protein sequence ID" value="QDH91159.1"/>
    <property type="molecule type" value="Genomic_RNA"/>
</dbReference>
<feature type="compositionally biased region" description="Low complexity" evidence="3">
    <location>
        <begin position="188"/>
        <end position="198"/>
    </location>
</feature>
<evidence type="ECO:0000256" key="3">
    <source>
        <dbReference type="SAM" id="MobiDB-lite"/>
    </source>
</evidence>
<dbReference type="SUPFAM" id="SSF88633">
    <property type="entry name" value="Positive stranded ssRNA viruses"/>
    <property type="match status" value="3"/>
</dbReference>
<feature type="compositionally biased region" description="Polar residues" evidence="3">
    <location>
        <begin position="199"/>
        <end position="209"/>
    </location>
</feature>
<comment type="subcellular location">
    <subcellularLocation>
        <location evidence="1">Virion</location>
    </subcellularLocation>
</comment>
<evidence type="ECO:0000256" key="2">
    <source>
        <dbReference type="ARBA" id="ARBA00022844"/>
    </source>
</evidence>
<keyword evidence="2" id="KW-0946">Virion</keyword>
<gene>
    <name evidence="4" type="ORF">H2Rhizo3297_000003</name>
</gene>
<protein>
    <submittedName>
        <fullName evidence="4">Uncharacterized protein</fullName>
    </submittedName>
</protein>
<dbReference type="InterPro" id="IPR029053">
    <property type="entry name" value="Viral_coat"/>
</dbReference>
<sequence length="652" mass="73942">MFHFTDVINDKMFKGVLQTFRYFRFKALEFRIQYTTVPMVYGWMGLTCLPKRHPGWDNNETYMLASHDDTVLLDFSLQQDVTMVSNWLSYDSWLDLPSHDFGSYGPIDEVNLVRLFWPTHPVRAIQSTAQSVVTLQVYARFREPEVAGPIKEAFEAQSSGWGPSARDLYNAGTFMFAGMTMVNSLMSGSTSGSIPGPTDNASPNQSEASQGLELKPNPYGSLYSSPDKFVIGDGSMIPVPQRQRRNTIKEFLSKPTLIYYNIMPSTPAGQLIRVMDPYPTAIDQAGATVQPTYSRLIWMTQLFRLWRGSVKYTIVFFANAFISSRLNIILNYGDDQGGILRSEIIQDVTIRGTTRVDFVVPYLHVAPWMRTFHGDMTLENYRRYMPWLGWYWLNEPQSVGDIEPTIPILIYESAGDDFSLRSLVNPCPVLVEDSSSFVAQMKVSELRGGEVIAGGSCPPIGVNAEMYSTFEELASRWCYRAPTEETTYKIRPNVMGREGIFDFLGNTFLASSGQVKFKSVYFPSEELPYRRITARLTTGKPTWTPSEADNGVWMDQRVEDGMASIDVNLTRVLEFTVPFVCDREFIFNNTIVTPLFSSYPISYYEPSLTTDTKQTPVASEVYVSAGKDFCLYCMMPPPYVVGRWSGFYREVE</sequence>
<name>A0A514DC25_9VIRU</name>
<dbReference type="Gene3D" id="2.60.120.20">
    <property type="match status" value="3"/>
</dbReference>
<feature type="region of interest" description="Disordered" evidence="3">
    <location>
        <begin position="188"/>
        <end position="213"/>
    </location>
</feature>
<reference evidence="4" key="1">
    <citation type="submission" date="2019-05" db="EMBL/GenBank/DDBJ databases">
        <title>Metatranscriptomic reconstruction reveals RNA viruses with the potential to shape carbon cycling in soil.</title>
        <authorList>
            <person name="Starr E.P."/>
            <person name="Nuccio E."/>
            <person name="Pett-Ridge J."/>
            <person name="Banfield J.F."/>
            <person name="Firestone M.K."/>
        </authorList>
    </citation>
    <scope>NUCLEOTIDE SEQUENCE</scope>
    <source>
        <strain evidence="4">H2_Rhizo_32_scaffold_97</strain>
    </source>
</reference>